<keyword evidence="1" id="KW-0472">Membrane</keyword>
<feature type="transmembrane region" description="Helical" evidence="1">
    <location>
        <begin position="69"/>
        <end position="88"/>
    </location>
</feature>
<dbReference type="InterPro" id="IPR021697">
    <property type="entry name" value="DUF3278"/>
</dbReference>
<dbReference type="EMBL" id="ANAG01000008">
    <property type="protein sequence ID" value="EKW99349.1"/>
    <property type="molecule type" value="Genomic_DNA"/>
</dbReference>
<feature type="transmembrane region" description="Helical" evidence="1">
    <location>
        <begin position="109"/>
        <end position="131"/>
    </location>
</feature>
<dbReference type="Proteomes" id="UP000011912">
    <property type="component" value="Unassembled WGS sequence"/>
</dbReference>
<dbReference type="RefSeq" id="WP_009552693.1">
    <property type="nucleotide sequence ID" value="NZ_ANAG01000008.1"/>
</dbReference>
<comment type="caution">
    <text evidence="2">The sequence shown here is derived from an EMBL/GenBank/DDBJ whole genome shotgun (WGS) entry which is preliminary data.</text>
</comment>
<sequence>MTQTTLFTRIIKHFYGIAGPLDEYRLKELNRIGNTALLPLLFLQMAGAFGTILATAWQLRTETVLLTYIWFNMIVFLTVMAYLGWAVGRLHLTEREVTPAEKKRVQLWALIRTLIAGLWFTVSFHLLSTLIDWVGSGQTYSSILLQGRNLLGSLVAGGGWTVIMLIIALRRIKEVNEE</sequence>
<proteinExistence type="predicted"/>
<keyword evidence="3" id="KW-1185">Reference proteome</keyword>
<dbReference type="AlphaFoldDB" id="M5J7Z0"/>
<keyword evidence="1" id="KW-0812">Transmembrane</keyword>
<dbReference type="STRING" id="1227363.D271_02949"/>
<dbReference type="PATRIC" id="fig|1227363.6.peg.576"/>
<protein>
    <recommendedName>
        <fullName evidence="4">DUF3278 domain-containing protein</fullName>
    </recommendedName>
</protein>
<organism evidence="2 3">
    <name type="scientific">Ligilactobacillus saerimneri 30a</name>
    <dbReference type="NCBI Taxonomy" id="1227363"/>
    <lineage>
        <taxon>Bacteria</taxon>
        <taxon>Bacillati</taxon>
        <taxon>Bacillota</taxon>
        <taxon>Bacilli</taxon>
        <taxon>Lactobacillales</taxon>
        <taxon>Lactobacillaceae</taxon>
        <taxon>Ligilactobacillus</taxon>
    </lineage>
</organism>
<reference evidence="2 3" key="1">
    <citation type="journal article" date="2013" name="Genome Announc.">
        <title>Genome Sequence of Lactobacillus saerimneri 30a (Formerly Lactobacillus sp. Strain 30a), a Reference Lactic Acid Bacterium Strain Producing Biogenic Amines.</title>
        <authorList>
            <person name="Romano A."/>
            <person name="Trip H."/>
            <person name="Campbell-Sills H."/>
            <person name="Bouchez O."/>
            <person name="Sherman D."/>
            <person name="Lolkema J.S."/>
            <person name="Lucas P.M."/>
        </authorList>
    </citation>
    <scope>NUCLEOTIDE SEQUENCE [LARGE SCALE GENOMIC DNA]</scope>
    <source>
        <strain evidence="2 3">30a</strain>
    </source>
</reference>
<feature type="transmembrane region" description="Helical" evidence="1">
    <location>
        <begin position="151"/>
        <end position="169"/>
    </location>
</feature>
<evidence type="ECO:0000256" key="1">
    <source>
        <dbReference type="SAM" id="Phobius"/>
    </source>
</evidence>
<feature type="transmembrane region" description="Helical" evidence="1">
    <location>
        <begin position="35"/>
        <end position="57"/>
    </location>
</feature>
<keyword evidence="1" id="KW-1133">Transmembrane helix</keyword>
<name>M5J7Z0_9LACO</name>
<dbReference type="Pfam" id="PF11683">
    <property type="entry name" value="DUF3278"/>
    <property type="match status" value="1"/>
</dbReference>
<gene>
    <name evidence="2" type="ORF">D271_02949</name>
</gene>
<accession>M5J7Z0</accession>
<evidence type="ECO:0000313" key="3">
    <source>
        <dbReference type="Proteomes" id="UP000011912"/>
    </source>
</evidence>
<evidence type="ECO:0008006" key="4">
    <source>
        <dbReference type="Google" id="ProtNLM"/>
    </source>
</evidence>
<evidence type="ECO:0000313" key="2">
    <source>
        <dbReference type="EMBL" id="EKW99349.1"/>
    </source>
</evidence>